<dbReference type="AlphaFoldDB" id="A0A2P4UCM9"/>
<dbReference type="EMBL" id="MTBP01000004">
    <property type="protein sequence ID" value="POM22805.1"/>
    <property type="molecule type" value="Genomic_DNA"/>
</dbReference>
<feature type="transmembrane region" description="Helical" evidence="2">
    <location>
        <begin position="109"/>
        <end position="128"/>
    </location>
</feature>
<gene>
    <name evidence="3" type="ORF">BTM25_50100</name>
</gene>
<feature type="transmembrane region" description="Helical" evidence="2">
    <location>
        <begin position="64"/>
        <end position="89"/>
    </location>
</feature>
<name>A0A2P4UCM9_9ACTN</name>
<keyword evidence="4" id="KW-1185">Reference proteome</keyword>
<proteinExistence type="predicted"/>
<accession>A0A2P4UCM9</accession>
<keyword evidence="2" id="KW-1133">Transmembrane helix</keyword>
<organism evidence="3 4">
    <name type="scientific">Actinomadura rubteroloni</name>
    <dbReference type="NCBI Taxonomy" id="1926885"/>
    <lineage>
        <taxon>Bacteria</taxon>
        <taxon>Bacillati</taxon>
        <taxon>Actinomycetota</taxon>
        <taxon>Actinomycetes</taxon>
        <taxon>Streptosporangiales</taxon>
        <taxon>Thermomonosporaceae</taxon>
        <taxon>Actinomadura</taxon>
    </lineage>
</organism>
<evidence type="ECO:0000313" key="4">
    <source>
        <dbReference type="Proteomes" id="UP000242367"/>
    </source>
</evidence>
<evidence type="ECO:0000256" key="1">
    <source>
        <dbReference type="SAM" id="MobiDB-lite"/>
    </source>
</evidence>
<protein>
    <submittedName>
        <fullName evidence="3">Uncharacterized protein</fullName>
    </submittedName>
</protein>
<reference evidence="3 4" key="1">
    <citation type="journal article" date="2017" name="Chemistry">
        <title>Isolation, Biosynthesis and Chemical Modifications of Rubterolones A-F: Rare Tropolone Alkaloids from Actinomadura sp. 5-2.</title>
        <authorList>
            <person name="Guo H."/>
            <person name="Benndorf R."/>
            <person name="Leichnitz D."/>
            <person name="Klassen J.L."/>
            <person name="Vollmers J."/>
            <person name="Gorls H."/>
            <person name="Steinacker M."/>
            <person name="Weigel C."/>
            <person name="Dahse H.M."/>
            <person name="Kaster A.K."/>
            <person name="de Beer Z.W."/>
            <person name="Poulsen M."/>
            <person name="Beemelmanns C."/>
        </authorList>
    </citation>
    <scope>NUCLEOTIDE SEQUENCE [LARGE SCALE GENOMIC DNA]</scope>
    <source>
        <strain evidence="3 4">5-2</strain>
    </source>
</reference>
<dbReference type="Pfam" id="PF19545">
    <property type="entry name" value="DUF6069"/>
    <property type="match status" value="1"/>
</dbReference>
<evidence type="ECO:0000313" key="3">
    <source>
        <dbReference type="EMBL" id="POM22805.1"/>
    </source>
</evidence>
<keyword evidence="2" id="KW-0812">Transmembrane</keyword>
<comment type="caution">
    <text evidence="3">The sequence shown here is derived from an EMBL/GenBank/DDBJ whole genome shotgun (WGS) entry which is preliminary data.</text>
</comment>
<feature type="region of interest" description="Disordered" evidence="1">
    <location>
        <begin position="1"/>
        <end position="22"/>
    </location>
</feature>
<feature type="transmembrane region" description="Helical" evidence="2">
    <location>
        <begin position="140"/>
        <end position="158"/>
    </location>
</feature>
<feature type="transmembrane region" description="Helical" evidence="2">
    <location>
        <begin position="164"/>
        <end position="190"/>
    </location>
</feature>
<sequence length="206" mass="22272">MGSGASEHRRRAARGTRPPASYRRSYRCRTALDRAPERAVRRYDDFVALHERWAEEPEIDVRRVWWCGVALAFAAAALAASAAFLGRALFGVPVPAFLDAEAGPGSAGLTYGVCAGAVTIQATALLHVLSGTAERPVRSFAWTGALVVVIAALLPLTVRGDVRAMVATAALNLAGGTLIVGMMTLVGAASREWPDVRRRRRRRWRH</sequence>
<keyword evidence="2" id="KW-0472">Membrane</keyword>
<dbReference type="RefSeq" id="WP_103565490.1">
    <property type="nucleotide sequence ID" value="NZ_MTBP01000004.1"/>
</dbReference>
<evidence type="ECO:0000256" key="2">
    <source>
        <dbReference type="SAM" id="Phobius"/>
    </source>
</evidence>
<dbReference type="Proteomes" id="UP000242367">
    <property type="component" value="Unassembled WGS sequence"/>
</dbReference>
<dbReference type="InterPro" id="IPR045713">
    <property type="entry name" value="DUF6069"/>
</dbReference>